<feature type="region of interest" description="Disordered" evidence="7">
    <location>
        <begin position="528"/>
        <end position="649"/>
    </location>
</feature>
<dbReference type="GO" id="GO:0008173">
    <property type="term" value="F:RNA methyltransferase activity"/>
    <property type="evidence" value="ECO:0007669"/>
    <property type="project" value="UniProtKB-UniRule"/>
</dbReference>
<keyword evidence="2 6" id="KW-0489">Methyltransferase</keyword>
<dbReference type="Pfam" id="PF06859">
    <property type="entry name" value="Bin3"/>
    <property type="match status" value="1"/>
</dbReference>
<feature type="compositionally biased region" description="Low complexity" evidence="7">
    <location>
        <begin position="352"/>
        <end position="366"/>
    </location>
</feature>
<feature type="compositionally biased region" description="Basic and acidic residues" evidence="7">
    <location>
        <begin position="542"/>
        <end position="607"/>
    </location>
</feature>
<feature type="compositionally biased region" description="Polar residues" evidence="7">
    <location>
        <begin position="410"/>
        <end position="422"/>
    </location>
</feature>
<evidence type="ECO:0000313" key="9">
    <source>
        <dbReference type="EMBL" id="KAG5284060.1"/>
    </source>
</evidence>
<dbReference type="Proteomes" id="UP000823561">
    <property type="component" value="Chromosome 2"/>
</dbReference>
<dbReference type="PANTHER" id="PTHR12315:SF0">
    <property type="entry name" value="7SK SNRNA METHYLPHOSPHATE CAPPING ENZYME"/>
    <property type="match status" value="1"/>
</dbReference>
<gene>
    <name evidence="9" type="ORF">AALO_G00022550</name>
</gene>
<dbReference type="InterPro" id="IPR039772">
    <property type="entry name" value="Bin3-like"/>
</dbReference>
<evidence type="ECO:0000256" key="6">
    <source>
        <dbReference type="RuleBase" id="RU367087"/>
    </source>
</evidence>
<dbReference type="EMBL" id="JADWDJ010000002">
    <property type="protein sequence ID" value="KAG5284060.1"/>
    <property type="molecule type" value="Genomic_DNA"/>
</dbReference>
<evidence type="ECO:0000259" key="8">
    <source>
        <dbReference type="PROSITE" id="PS51515"/>
    </source>
</evidence>
<sequence>MLRISRTDLEAGSRIEKVNVIPYVSCVARKMIEMSVDKETVLPPQGRSVGSHQQSMSSFNNNNSSGETPAKHISKDGSATEVEMGSTANTVEVKTSNTKDLEQSDVQAQESNSGLQHNAQQPKVNKRRSTMSTGFKHPIFGKKRRRANSESNPVLPTNFQLGGNIFDPLNLNSLLDEEVNRALNAETPKSSPLPLKSRDPVEILIPRDITDPLNLNCGAKRNTGDLISPLKSSGRRRHRNRHHGGAGGGPAGLGVAQLDFSEAERSVEGAPATAEGVPSSSLSHPLPGVSAGSTLPEGAALLNTSPSTDCNPSTVNNPGEDLRTSRGPIVKPQPAQGLSAGHAAPADGSDVALAPTAAGLALPHLPGRQRKRRRVSSRSDNSRASSTTPAKQARPEKGRRAPGPVKHGQPFQTPVVTSGSRTISRRMPPNHRGTNKQPKKKFQYGNYTKYYGYRNPGVSDDPRMDFLRPEWFQGRVVLDLGCNTGHLTMFIAKQCLPSRIVGLDIDGGLIHAARQNIRYYLSEIQAREARRNGTEDQPQSRGMDDLKDGMLEEQREQRKDSVEEGRRGRPGADRGLKSNREECGGNCFEQREVERSNEQTSDKKEGGDGGGGGPPKGSHTFPVSLRISRGPIAAPPLPKSPSQQQGSFPANVSFVTGNYVVENDQFLLTQREEYDVILCLSVTKWVHLNWGDAGLKRLFHRVYRHLRPGGIFILEPQPWSSYGRRKRLTDTIYKNYVNIRLKPDDFSTYLTSEVGFNSYELIGIPMNLSRGFQRPIYLFHKGPSRK</sequence>
<feature type="domain" description="Bin3-type SAM" evidence="8">
    <location>
        <begin position="461"/>
        <end position="784"/>
    </location>
</feature>
<feature type="region of interest" description="Disordered" evidence="7">
    <location>
        <begin position="42"/>
        <end position="155"/>
    </location>
</feature>
<dbReference type="EC" id="2.1.1.-" evidence="6"/>
<dbReference type="AlphaFoldDB" id="A0AAV6HDF3"/>
<feature type="compositionally biased region" description="Polar residues" evidence="7">
    <location>
        <begin position="103"/>
        <end position="123"/>
    </location>
</feature>
<evidence type="ECO:0000313" key="10">
    <source>
        <dbReference type="Proteomes" id="UP000823561"/>
    </source>
</evidence>
<feature type="compositionally biased region" description="Polar residues" evidence="7">
    <location>
        <begin position="640"/>
        <end position="649"/>
    </location>
</feature>
<proteinExistence type="inferred from homology"/>
<dbReference type="Pfam" id="PF13649">
    <property type="entry name" value="Methyltransf_25"/>
    <property type="match status" value="1"/>
</dbReference>
<dbReference type="SUPFAM" id="SSF53335">
    <property type="entry name" value="S-adenosyl-L-methionine-dependent methyltransferases"/>
    <property type="match status" value="1"/>
</dbReference>
<evidence type="ECO:0000256" key="3">
    <source>
        <dbReference type="ARBA" id="ARBA00022679"/>
    </source>
</evidence>
<dbReference type="InterPro" id="IPR029063">
    <property type="entry name" value="SAM-dependent_MTases_sf"/>
</dbReference>
<dbReference type="InterPro" id="IPR041698">
    <property type="entry name" value="Methyltransf_25"/>
</dbReference>
<evidence type="ECO:0000256" key="7">
    <source>
        <dbReference type="SAM" id="MobiDB-lite"/>
    </source>
</evidence>
<dbReference type="GO" id="GO:0040031">
    <property type="term" value="P:snRNA modification"/>
    <property type="evidence" value="ECO:0007669"/>
    <property type="project" value="TreeGrafter"/>
</dbReference>
<feature type="region of interest" description="Disordered" evidence="7">
    <location>
        <begin position="219"/>
        <end position="440"/>
    </location>
</feature>
<keyword evidence="10" id="KW-1185">Reference proteome</keyword>
<dbReference type="PROSITE" id="PS51515">
    <property type="entry name" value="BIN3_SAM"/>
    <property type="match status" value="1"/>
</dbReference>
<keyword evidence="4 5" id="KW-0949">S-adenosyl-L-methionine</keyword>
<dbReference type="GO" id="GO:0008171">
    <property type="term" value="F:O-methyltransferase activity"/>
    <property type="evidence" value="ECO:0007669"/>
    <property type="project" value="UniProtKB-UniRule"/>
</dbReference>
<comment type="caution">
    <text evidence="9">The sequence shown here is derived from an EMBL/GenBank/DDBJ whole genome shotgun (WGS) entry which is preliminary data.</text>
</comment>
<name>A0AAV6HDF3_9TELE</name>
<dbReference type="GO" id="GO:0032259">
    <property type="term" value="P:methylation"/>
    <property type="evidence" value="ECO:0007669"/>
    <property type="project" value="UniProtKB-KW"/>
</dbReference>
<feature type="compositionally biased region" description="Polar residues" evidence="7">
    <location>
        <begin position="86"/>
        <end position="96"/>
    </location>
</feature>
<comment type="similarity">
    <text evidence="1 6">Belongs to the methyltransferase superfamily.</text>
</comment>
<accession>A0AAV6HDF3</accession>
<evidence type="ECO:0000256" key="5">
    <source>
        <dbReference type="PROSITE-ProRule" id="PRU00848"/>
    </source>
</evidence>
<feature type="compositionally biased region" description="Polar residues" evidence="7">
    <location>
        <begin position="302"/>
        <end position="317"/>
    </location>
</feature>
<keyword evidence="3 6" id="KW-0808">Transferase</keyword>
<dbReference type="InterPro" id="IPR010675">
    <property type="entry name" value="Bin3_C"/>
</dbReference>
<evidence type="ECO:0000256" key="1">
    <source>
        <dbReference type="ARBA" id="ARBA00008361"/>
    </source>
</evidence>
<feature type="compositionally biased region" description="Basic residues" evidence="7">
    <location>
        <begin position="233"/>
        <end position="244"/>
    </location>
</feature>
<reference evidence="9" key="1">
    <citation type="submission" date="2020-10" db="EMBL/GenBank/DDBJ databases">
        <title>Chromosome-scale genome assembly of the Allis shad, Alosa alosa.</title>
        <authorList>
            <person name="Margot Z."/>
            <person name="Christophe K."/>
            <person name="Cabau C."/>
            <person name="Louis A."/>
            <person name="Berthelot C."/>
            <person name="Parey E."/>
            <person name="Roest Crollius H."/>
            <person name="Montfort J."/>
            <person name="Robinson-Rechavi M."/>
            <person name="Bucao C."/>
            <person name="Bouchez O."/>
            <person name="Gislard M."/>
            <person name="Lluch J."/>
            <person name="Milhes M."/>
            <person name="Lampietro C."/>
            <person name="Lopez Roques C."/>
            <person name="Donnadieu C."/>
            <person name="Braasch I."/>
            <person name="Desvignes T."/>
            <person name="Postlethwait J."/>
            <person name="Bobe J."/>
            <person name="Guiguen Y."/>
        </authorList>
    </citation>
    <scope>NUCLEOTIDE SEQUENCE</scope>
    <source>
        <strain evidence="9">M-15738</strain>
        <tissue evidence="9">Blood</tissue>
    </source>
</reference>
<dbReference type="GO" id="GO:0017069">
    <property type="term" value="F:snRNA binding"/>
    <property type="evidence" value="ECO:0007669"/>
    <property type="project" value="TreeGrafter"/>
</dbReference>
<dbReference type="PANTHER" id="PTHR12315">
    <property type="entry name" value="BICOID-INTERACTING PROTEIN RELATED"/>
    <property type="match status" value="1"/>
</dbReference>
<evidence type="ECO:0000256" key="4">
    <source>
        <dbReference type="ARBA" id="ARBA00022691"/>
    </source>
</evidence>
<feature type="compositionally biased region" description="Basic residues" evidence="7">
    <location>
        <begin position="367"/>
        <end position="376"/>
    </location>
</feature>
<dbReference type="CDD" id="cd02440">
    <property type="entry name" value="AdoMet_MTases"/>
    <property type="match status" value="2"/>
</dbReference>
<dbReference type="Gene3D" id="3.40.50.150">
    <property type="entry name" value="Vaccinia Virus protein VP39"/>
    <property type="match status" value="1"/>
</dbReference>
<dbReference type="InterPro" id="IPR024160">
    <property type="entry name" value="BIN3_SAM-bd_dom"/>
</dbReference>
<organism evidence="9 10">
    <name type="scientific">Alosa alosa</name>
    <name type="common">allis shad</name>
    <dbReference type="NCBI Taxonomy" id="278164"/>
    <lineage>
        <taxon>Eukaryota</taxon>
        <taxon>Metazoa</taxon>
        <taxon>Chordata</taxon>
        <taxon>Craniata</taxon>
        <taxon>Vertebrata</taxon>
        <taxon>Euteleostomi</taxon>
        <taxon>Actinopterygii</taxon>
        <taxon>Neopterygii</taxon>
        <taxon>Teleostei</taxon>
        <taxon>Clupei</taxon>
        <taxon>Clupeiformes</taxon>
        <taxon>Clupeoidei</taxon>
        <taxon>Clupeidae</taxon>
        <taxon>Alosa</taxon>
    </lineage>
</organism>
<feature type="compositionally biased region" description="Low complexity" evidence="7">
    <location>
        <begin position="55"/>
        <end position="65"/>
    </location>
</feature>
<evidence type="ECO:0000256" key="2">
    <source>
        <dbReference type="ARBA" id="ARBA00022603"/>
    </source>
</evidence>
<protein>
    <recommendedName>
        <fullName evidence="6">RNA methyltransferase</fullName>
        <ecNumber evidence="6">2.1.1.-</ecNumber>
    </recommendedName>
</protein>